<evidence type="ECO:0000256" key="3">
    <source>
        <dbReference type="ARBA" id="ARBA00012572"/>
    </source>
</evidence>
<dbReference type="GO" id="GO:0000162">
    <property type="term" value="P:L-tryptophan biosynthetic process"/>
    <property type="evidence" value="ECO:0007669"/>
    <property type="project" value="UniProtKB-UniRule"/>
</dbReference>
<dbReference type="HAMAP" id="MF_00135">
    <property type="entry name" value="PRAI"/>
    <property type="match status" value="1"/>
</dbReference>
<dbReference type="Gene3D" id="3.20.20.70">
    <property type="entry name" value="Aldolase class I"/>
    <property type="match status" value="1"/>
</dbReference>
<keyword evidence="5 9" id="KW-0028">Amino-acid biosynthesis</keyword>
<dbReference type="InterPro" id="IPR044643">
    <property type="entry name" value="TrpF_fam"/>
</dbReference>
<feature type="domain" description="N-(5'phosphoribosyl) anthranilate isomerase (PRAI)" evidence="10">
    <location>
        <begin position="4"/>
        <end position="195"/>
    </location>
</feature>
<evidence type="ECO:0000256" key="8">
    <source>
        <dbReference type="ARBA" id="ARBA00023235"/>
    </source>
</evidence>
<dbReference type="GO" id="GO:0004640">
    <property type="term" value="F:phosphoribosylanthranilate isomerase activity"/>
    <property type="evidence" value="ECO:0007669"/>
    <property type="project" value="UniProtKB-UniRule"/>
</dbReference>
<dbReference type="UniPathway" id="UPA00035">
    <property type="reaction ID" value="UER00042"/>
</dbReference>
<dbReference type="SUPFAM" id="SSF51366">
    <property type="entry name" value="Ribulose-phoshate binding barrel"/>
    <property type="match status" value="1"/>
</dbReference>
<dbReference type="InterPro" id="IPR001240">
    <property type="entry name" value="PRAI_dom"/>
</dbReference>
<evidence type="ECO:0000259" key="10">
    <source>
        <dbReference type="Pfam" id="PF00697"/>
    </source>
</evidence>
<evidence type="ECO:0000256" key="9">
    <source>
        <dbReference type="HAMAP-Rule" id="MF_00135"/>
    </source>
</evidence>
<keyword evidence="7 9" id="KW-0057">Aromatic amino acid biosynthesis</keyword>
<evidence type="ECO:0000256" key="2">
    <source>
        <dbReference type="ARBA" id="ARBA00004664"/>
    </source>
</evidence>
<comment type="similarity">
    <text evidence="9">Belongs to the TrpF family.</text>
</comment>
<dbReference type="EMBL" id="QLSV01000009">
    <property type="protein sequence ID" value="RAR47440.1"/>
    <property type="molecule type" value="Genomic_DNA"/>
</dbReference>
<dbReference type="EC" id="5.3.1.24" evidence="3 9"/>
<protein>
    <recommendedName>
        <fullName evidence="4 9">N-(5'-phosphoribosyl)anthranilate isomerase</fullName>
        <shortName evidence="9">PRAI</shortName>
        <ecNumber evidence="3 9">5.3.1.24</ecNumber>
    </recommendedName>
</protein>
<dbReference type="PANTHER" id="PTHR42894">
    <property type="entry name" value="N-(5'-PHOSPHORIBOSYL)ANTHRANILATE ISOMERASE"/>
    <property type="match status" value="1"/>
</dbReference>
<evidence type="ECO:0000256" key="4">
    <source>
        <dbReference type="ARBA" id="ARBA00022272"/>
    </source>
</evidence>
<accession>A0A328WMB4</accession>
<dbReference type="PANTHER" id="PTHR42894:SF1">
    <property type="entry name" value="N-(5'-PHOSPHORIBOSYL)ANTHRANILATE ISOMERASE"/>
    <property type="match status" value="1"/>
</dbReference>
<proteinExistence type="inferred from homology"/>
<comment type="caution">
    <text evidence="11">The sequence shown here is derived from an EMBL/GenBank/DDBJ whole genome shotgun (WGS) entry which is preliminary data.</text>
</comment>
<comment type="catalytic activity">
    <reaction evidence="1 9">
        <text>N-(5-phospho-beta-D-ribosyl)anthranilate = 1-(2-carboxyphenylamino)-1-deoxy-D-ribulose 5-phosphate</text>
        <dbReference type="Rhea" id="RHEA:21540"/>
        <dbReference type="ChEBI" id="CHEBI:18277"/>
        <dbReference type="ChEBI" id="CHEBI:58613"/>
        <dbReference type="EC" id="5.3.1.24"/>
    </reaction>
</comment>
<evidence type="ECO:0000256" key="7">
    <source>
        <dbReference type="ARBA" id="ARBA00023141"/>
    </source>
</evidence>
<evidence type="ECO:0000313" key="11">
    <source>
        <dbReference type="EMBL" id="RAR47440.1"/>
    </source>
</evidence>
<dbReference type="AlphaFoldDB" id="A0A328WMB4"/>
<dbReference type="InterPro" id="IPR013785">
    <property type="entry name" value="Aldolase_TIM"/>
</dbReference>
<evidence type="ECO:0000256" key="1">
    <source>
        <dbReference type="ARBA" id="ARBA00001164"/>
    </source>
</evidence>
<name>A0A328WMB4_9FLAO</name>
<reference evidence="11 12" key="1">
    <citation type="submission" date="2018-06" db="EMBL/GenBank/DDBJ databases">
        <title>Genomic Encyclopedia of Type Strains, Phase III (KMG-III): the genomes of soil and plant-associated and newly described type strains.</title>
        <authorList>
            <person name="Whitman W."/>
        </authorList>
    </citation>
    <scope>NUCLEOTIDE SEQUENCE [LARGE SCALE GENOMIC DNA]</scope>
    <source>
        <strain evidence="11 12">CGMCC 1.12504</strain>
    </source>
</reference>
<dbReference type="Pfam" id="PF00697">
    <property type="entry name" value="PRAI"/>
    <property type="match status" value="1"/>
</dbReference>
<dbReference type="CDD" id="cd00405">
    <property type="entry name" value="PRAI"/>
    <property type="match status" value="1"/>
</dbReference>
<keyword evidence="8 9" id="KW-0413">Isomerase</keyword>
<gene>
    <name evidence="9" type="primary">trpF</name>
    <name evidence="11" type="ORF">B0I10_109114</name>
</gene>
<dbReference type="Proteomes" id="UP000249518">
    <property type="component" value="Unassembled WGS sequence"/>
</dbReference>
<comment type="pathway">
    <text evidence="2 9">Amino-acid biosynthesis; L-tryptophan biosynthesis; L-tryptophan from chorismate: step 3/5.</text>
</comment>
<evidence type="ECO:0000313" key="12">
    <source>
        <dbReference type="Proteomes" id="UP000249518"/>
    </source>
</evidence>
<dbReference type="InterPro" id="IPR011060">
    <property type="entry name" value="RibuloseP-bd_barrel"/>
</dbReference>
<evidence type="ECO:0000256" key="6">
    <source>
        <dbReference type="ARBA" id="ARBA00022822"/>
    </source>
</evidence>
<keyword evidence="6 9" id="KW-0822">Tryptophan biosynthesis</keyword>
<sequence length="201" mass="23376">MKEQENTLSISELQPDFLGFIFWKDSKRYCENVIEKIPTNIEKVGVFVDADYNEIVDKIISHQLNFVQLHGEESADFCLEMKKTNIKVIKAIKIDNNFNFNELKYNKNCIDYFLFDTKGDLPGGNGTTFDWEVLNDYNEEIPFFLSGGIGLDEWPKLEKFIQSEAAKKCLAIDINSQFEDDFGIKNKEKIKEFQEKLSQLL</sequence>
<keyword evidence="12" id="KW-1185">Reference proteome</keyword>
<evidence type="ECO:0000256" key="5">
    <source>
        <dbReference type="ARBA" id="ARBA00022605"/>
    </source>
</evidence>
<organism evidence="11 12">
    <name type="scientific">Flavobacterium lacus</name>
    <dbReference type="NCBI Taxonomy" id="1353778"/>
    <lineage>
        <taxon>Bacteria</taxon>
        <taxon>Pseudomonadati</taxon>
        <taxon>Bacteroidota</taxon>
        <taxon>Flavobacteriia</taxon>
        <taxon>Flavobacteriales</taxon>
        <taxon>Flavobacteriaceae</taxon>
        <taxon>Flavobacterium</taxon>
    </lineage>
</organism>